<accession>A0A0E9VNQ7</accession>
<reference evidence="1" key="1">
    <citation type="submission" date="2014-11" db="EMBL/GenBank/DDBJ databases">
        <authorList>
            <person name="Amaro Gonzalez C."/>
        </authorList>
    </citation>
    <scope>NUCLEOTIDE SEQUENCE</scope>
</reference>
<dbReference type="AlphaFoldDB" id="A0A0E9VNQ7"/>
<sequence>MCSWVEETHGKTFTFSTLDFQTPGYRL</sequence>
<dbReference type="EMBL" id="GBXM01028848">
    <property type="protein sequence ID" value="JAH79729.1"/>
    <property type="molecule type" value="Transcribed_RNA"/>
</dbReference>
<proteinExistence type="predicted"/>
<evidence type="ECO:0000313" key="1">
    <source>
        <dbReference type="EMBL" id="JAH79729.1"/>
    </source>
</evidence>
<protein>
    <submittedName>
        <fullName evidence="1">Uncharacterized protein</fullName>
    </submittedName>
</protein>
<reference evidence="1" key="2">
    <citation type="journal article" date="2015" name="Fish Shellfish Immunol.">
        <title>Early steps in the European eel (Anguilla anguilla)-Vibrio vulnificus interaction in the gills: Role of the RtxA13 toxin.</title>
        <authorList>
            <person name="Callol A."/>
            <person name="Pajuelo D."/>
            <person name="Ebbesson L."/>
            <person name="Teles M."/>
            <person name="MacKenzie S."/>
            <person name="Amaro C."/>
        </authorList>
    </citation>
    <scope>NUCLEOTIDE SEQUENCE</scope>
</reference>
<name>A0A0E9VNQ7_ANGAN</name>
<organism evidence="1">
    <name type="scientific">Anguilla anguilla</name>
    <name type="common">European freshwater eel</name>
    <name type="synonym">Muraena anguilla</name>
    <dbReference type="NCBI Taxonomy" id="7936"/>
    <lineage>
        <taxon>Eukaryota</taxon>
        <taxon>Metazoa</taxon>
        <taxon>Chordata</taxon>
        <taxon>Craniata</taxon>
        <taxon>Vertebrata</taxon>
        <taxon>Euteleostomi</taxon>
        <taxon>Actinopterygii</taxon>
        <taxon>Neopterygii</taxon>
        <taxon>Teleostei</taxon>
        <taxon>Anguilliformes</taxon>
        <taxon>Anguillidae</taxon>
        <taxon>Anguilla</taxon>
    </lineage>
</organism>